<organism evidence="2 3">
    <name type="scientific">Rickenella mellea</name>
    <dbReference type="NCBI Taxonomy" id="50990"/>
    <lineage>
        <taxon>Eukaryota</taxon>
        <taxon>Fungi</taxon>
        <taxon>Dikarya</taxon>
        <taxon>Basidiomycota</taxon>
        <taxon>Agaricomycotina</taxon>
        <taxon>Agaricomycetes</taxon>
        <taxon>Hymenochaetales</taxon>
        <taxon>Rickenellaceae</taxon>
        <taxon>Rickenella</taxon>
    </lineage>
</organism>
<dbReference type="Proteomes" id="UP000294933">
    <property type="component" value="Unassembled WGS sequence"/>
</dbReference>
<dbReference type="AlphaFoldDB" id="A0A4Y7PRR3"/>
<evidence type="ECO:0000259" key="1">
    <source>
        <dbReference type="Pfam" id="PF12937"/>
    </source>
</evidence>
<dbReference type="Pfam" id="PF12937">
    <property type="entry name" value="F-box-like"/>
    <property type="match status" value="1"/>
</dbReference>
<name>A0A4Y7PRR3_9AGAM</name>
<dbReference type="OrthoDB" id="3365698at2759"/>
<proteinExistence type="predicted"/>
<dbReference type="EMBL" id="ML170217">
    <property type="protein sequence ID" value="TDL17716.1"/>
    <property type="molecule type" value="Genomic_DNA"/>
</dbReference>
<dbReference type="VEuPathDB" id="FungiDB:BD410DRAFT_538771"/>
<dbReference type="SUPFAM" id="SSF81383">
    <property type="entry name" value="F-box domain"/>
    <property type="match status" value="1"/>
</dbReference>
<evidence type="ECO:0000313" key="2">
    <source>
        <dbReference type="EMBL" id="TDL17716.1"/>
    </source>
</evidence>
<gene>
    <name evidence="2" type="ORF">BD410DRAFT_538771</name>
</gene>
<protein>
    <recommendedName>
        <fullName evidence="1">F-box domain-containing protein</fullName>
    </recommendedName>
</protein>
<dbReference type="STRING" id="50990.A0A4Y7PRR3"/>
<accession>A0A4Y7PRR3</accession>
<sequence length="500" mass="57399">MDHDDGIRFHCNDSDGLPSVQEYAQIRVQILESLSDANDLTTMRHSLAESKKSLAAINVVRDRLMFRVHSLGTRCMPLVLEEGIKHLPDEILTLIFESGHYLSEDNSFALRVSRVCQRFRSVALETPLLWTRLSPTYSLCQTQNFMSRSVHMGLDVLIPWETGLPRDETENVEEKHRILASQSHRWTRLTTYCEDADNTFKRLGITSFPNLQYLEYNSDSGFPSLSMPSLTEVHGSLWDFVQVEIPCCSQLSWVNLRFLDNEYIDATAFSHAVHEMQSLRRLFLTMDACARVTTHDSPLSSFKPEFVPHSVRIDTLDITIKDETASEIAGPVYAALSFLLAETFSLSLENLSGGYSRAMDYLCDCNQKWFPYGYDVTIKITNPTYPHSDMEDFYLLDQLTQNCEIAHTIHLDVPVVNFVCPRQHLVANRRNGYYSLRNLRFQNCDQLTIEEVMCLVQQLMFNMDENHGLQLLEIFSCGGIRENALINLGHTLGRRLKWRS</sequence>
<reference evidence="2 3" key="1">
    <citation type="submission" date="2018-06" db="EMBL/GenBank/DDBJ databases">
        <title>A transcriptomic atlas of mushroom development highlights an independent origin of complex multicellularity.</title>
        <authorList>
            <consortium name="DOE Joint Genome Institute"/>
            <person name="Krizsan K."/>
            <person name="Almasi E."/>
            <person name="Merenyi Z."/>
            <person name="Sahu N."/>
            <person name="Viragh M."/>
            <person name="Koszo T."/>
            <person name="Mondo S."/>
            <person name="Kiss B."/>
            <person name="Balint B."/>
            <person name="Kues U."/>
            <person name="Barry K."/>
            <person name="Hegedus J.C."/>
            <person name="Henrissat B."/>
            <person name="Johnson J."/>
            <person name="Lipzen A."/>
            <person name="Ohm R."/>
            <person name="Nagy I."/>
            <person name="Pangilinan J."/>
            <person name="Yan J."/>
            <person name="Xiong Y."/>
            <person name="Grigoriev I.V."/>
            <person name="Hibbett D.S."/>
            <person name="Nagy L.G."/>
        </authorList>
    </citation>
    <scope>NUCLEOTIDE SEQUENCE [LARGE SCALE GENOMIC DNA]</scope>
    <source>
        <strain evidence="2 3">SZMC22713</strain>
    </source>
</reference>
<dbReference type="Gene3D" id="1.20.1280.50">
    <property type="match status" value="1"/>
</dbReference>
<feature type="domain" description="F-box" evidence="1">
    <location>
        <begin position="85"/>
        <end position="134"/>
    </location>
</feature>
<dbReference type="InterPro" id="IPR001810">
    <property type="entry name" value="F-box_dom"/>
</dbReference>
<dbReference type="InterPro" id="IPR036047">
    <property type="entry name" value="F-box-like_dom_sf"/>
</dbReference>
<evidence type="ECO:0000313" key="3">
    <source>
        <dbReference type="Proteomes" id="UP000294933"/>
    </source>
</evidence>
<keyword evidence="3" id="KW-1185">Reference proteome</keyword>